<keyword evidence="1" id="KW-1133">Transmembrane helix</keyword>
<dbReference type="AlphaFoldDB" id="A0A265NAG3"/>
<dbReference type="RefSeq" id="WP_094885388.1">
    <property type="nucleotide sequence ID" value="NZ_NPMS01000003.1"/>
</dbReference>
<dbReference type="Proteomes" id="UP000216498">
    <property type="component" value="Unassembled WGS sequence"/>
</dbReference>
<evidence type="ECO:0000256" key="1">
    <source>
        <dbReference type="SAM" id="Phobius"/>
    </source>
</evidence>
<name>A0A265NAG3_9BACI</name>
<gene>
    <name evidence="2" type="ORF">CIL03_08410</name>
</gene>
<protein>
    <submittedName>
        <fullName evidence="2">Uncharacterized protein</fullName>
    </submittedName>
</protein>
<evidence type="ECO:0000313" key="2">
    <source>
        <dbReference type="EMBL" id="OZU89030.1"/>
    </source>
</evidence>
<keyword evidence="1" id="KW-0472">Membrane</keyword>
<keyword evidence="1" id="KW-0812">Transmembrane</keyword>
<feature type="transmembrane region" description="Helical" evidence="1">
    <location>
        <begin position="48"/>
        <end position="67"/>
    </location>
</feature>
<keyword evidence="3" id="KW-1185">Reference proteome</keyword>
<dbReference type="OrthoDB" id="2935618at2"/>
<proteinExistence type="predicted"/>
<organism evidence="2 3">
    <name type="scientific">Virgibacillus indicus</name>
    <dbReference type="NCBI Taxonomy" id="2024554"/>
    <lineage>
        <taxon>Bacteria</taxon>
        <taxon>Bacillati</taxon>
        <taxon>Bacillota</taxon>
        <taxon>Bacilli</taxon>
        <taxon>Bacillales</taxon>
        <taxon>Bacillaceae</taxon>
        <taxon>Virgibacillus</taxon>
    </lineage>
</organism>
<sequence length="73" mass="8267">MIRFLLGFILGIFLFLIVGSIVLEQFPSIQPLWEEFKGHIVGLYDMSLVKYGAITTFLIIIALFVVFGTSKKI</sequence>
<evidence type="ECO:0000313" key="3">
    <source>
        <dbReference type="Proteomes" id="UP000216498"/>
    </source>
</evidence>
<dbReference type="EMBL" id="NPMS01000003">
    <property type="protein sequence ID" value="OZU89030.1"/>
    <property type="molecule type" value="Genomic_DNA"/>
</dbReference>
<reference evidence="2 3" key="1">
    <citation type="submission" date="2017-08" db="EMBL/GenBank/DDBJ databases">
        <title>Virgibacillus indicus sp. nov. and Virgibacillus profoundi sp. nov, two moderately halophilic bacteria isolated from marine sediment by using the Microfluidic Streak Plate.</title>
        <authorList>
            <person name="Xu B."/>
            <person name="Hu B."/>
            <person name="Wang J."/>
            <person name="Zhu Y."/>
            <person name="Huang L."/>
            <person name="Du W."/>
            <person name="Huang Y."/>
        </authorList>
    </citation>
    <scope>NUCLEOTIDE SEQUENCE [LARGE SCALE GENOMIC DNA]</scope>
    <source>
        <strain evidence="2 3">IO3-P2-C2</strain>
    </source>
</reference>
<comment type="caution">
    <text evidence="2">The sequence shown here is derived from an EMBL/GenBank/DDBJ whole genome shotgun (WGS) entry which is preliminary data.</text>
</comment>
<accession>A0A265NAG3</accession>